<evidence type="ECO:0000256" key="3">
    <source>
        <dbReference type="SAM" id="Coils"/>
    </source>
</evidence>
<sequence length="264" mass="29471">MIAARQISKPIADAVIKYGKEHPLFRNKLLIPIGKGLVRFTARLRMKRLGLGEPVAHAPISEAAALEQASDFVQQIVLFSYSVSVFAGYYFYTKYTTPETLKAEEFEKYKEQQEQIIKGLRFQLETLEQRLNAQSKRSFLAQIGVVKDSEKTSPASATPPTPPTAPSNSASAPSEEKSENKSSWRSRFQRVSSLPIDSAASLILDDEEYLIVRRGSSIGIELSSKWAERGEKLRYRLPEGKPRISRIDGFIDEAAYRITGGGVL</sequence>
<reference evidence="5 6" key="1">
    <citation type="submission" date="2020-04" db="EMBL/GenBank/DDBJ databases">
        <authorList>
            <person name="Laetsch R D."/>
            <person name="Stevens L."/>
            <person name="Kumar S."/>
            <person name="Blaxter L. M."/>
        </authorList>
    </citation>
    <scope>NUCLEOTIDE SEQUENCE [LARGE SCALE GENOMIC DNA]</scope>
</reference>
<feature type="region of interest" description="Disordered" evidence="4">
    <location>
        <begin position="150"/>
        <end position="184"/>
    </location>
</feature>
<name>A0A8S1EDD5_9PELO</name>
<accession>A0A8S1EDD5</accession>
<dbReference type="GO" id="GO:0005739">
    <property type="term" value="C:mitochondrion"/>
    <property type="evidence" value="ECO:0007669"/>
    <property type="project" value="TreeGrafter"/>
</dbReference>
<evidence type="ECO:0000256" key="4">
    <source>
        <dbReference type="SAM" id="MobiDB-lite"/>
    </source>
</evidence>
<comment type="caution">
    <text evidence="5">The sequence shown here is derived from an EMBL/GenBank/DDBJ whole genome shotgun (WGS) entry which is preliminary data.</text>
</comment>
<proteinExistence type="inferred from homology"/>
<dbReference type="Proteomes" id="UP000494206">
    <property type="component" value="Unassembled WGS sequence"/>
</dbReference>
<evidence type="ECO:0000256" key="1">
    <source>
        <dbReference type="ARBA" id="ARBA00007584"/>
    </source>
</evidence>
<keyword evidence="6" id="KW-1185">Reference proteome</keyword>
<dbReference type="InterPro" id="IPR010754">
    <property type="entry name" value="OPA3-like"/>
</dbReference>
<comment type="similarity">
    <text evidence="1">Belongs to the OPA3 family.</text>
</comment>
<keyword evidence="2 3" id="KW-0175">Coiled coil</keyword>
<gene>
    <name evidence="5" type="ORF">CBOVIS_LOCUS1433</name>
</gene>
<feature type="coiled-coil region" evidence="3">
    <location>
        <begin position="110"/>
        <end position="137"/>
    </location>
</feature>
<evidence type="ECO:0000313" key="6">
    <source>
        <dbReference type="Proteomes" id="UP000494206"/>
    </source>
</evidence>
<dbReference type="EMBL" id="CADEPM010000001">
    <property type="protein sequence ID" value="CAB3398119.1"/>
    <property type="molecule type" value="Genomic_DNA"/>
</dbReference>
<dbReference type="Pfam" id="PF07047">
    <property type="entry name" value="OPA3"/>
    <property type="match status" value="1"/>
</dbReference>
<protein>
    <submittedName>
        <fullName evidence="5">Uncharacterized protein</fullName>
    </submittedName>
</protein>
<dbReference type="PANTHER" id="PTHR12499">
    <property type="entry name" value="OPTIC ATROPHY 3 PROTEIN OPA3"/>
    <property type="match status" value="1"/>
</dbReference>
<organism evidence="5 6">
    <name type="scientific">Caenorhabditis bovis</name>
    <dbReference type="NCBI Taxonomy" id="2654633"/>
    <lineage>
        <taxon>Eukaryota</taxon>
        <taxon>Metazoa</taxon>
        <taxon>Ecdysozoa</taxon>
        <taxon>Nematoda</taxon>
        <taxon>Chromadorea</taxon>
        <taxon>Rhabditida</taxon>
        <taxon>Rhabditina</taxon>
        <taxon>Rhabditomorpha</taxon>
        <taxon>Rhabditoidea</taxon>
        <taxon>Rhabditidae</taxon>
        <taxon>Peloderinae</taxon>
        <taxon>Caenorhabditis</taxon>
    </lineage>
</organism>
<dbReference type="PANTHER" id="PTHR12499:SF0">
    <property type="entry name" value="OPTIC ATROPHY 3 PROTEIN"/>
    <property type="match status" value="1"/>
</dbReference>
<evidence type="ECO:0000313" key="5">
    <source>
        <dbReference type="EMBL" id="CAB3398119.1"/>
    </source>
</evidence>
<dbReference type="GO" id="GO:0019216">
    <property type="term" value="P:regulation of lipid metabolic process"/>
    <property type="evidence" value="ECO:0007669"/>
    <property type="project" value="TreeGrafter"/>
</dbReference>
<dbReference type="AlphaFoldDB" id="A0A8S1EDD5"/>
<evidence type="ECO:0000256" key="2">
    <source>
        <dbReference type="ARBA" id="ARBA00023054"/>
    </source>
</evidence>
<dbReference type="OrthoDB" id="2129069at2759"/>